<name>G4T7J4_SERID</name>
<protein>
    <submittedName>
        <fullName evidence="3">Uncharacterized protein</fullName>
    </submittedName>
</protein>
<feature type="region of interest" description="Disordered" evidence="1">
    <location>
        <begin position="60"/>
        <end position="144"/>
    </location>
</feature>
<comment type="caution">
    <text evidence="3">The sequence shown here is derived from an EMBL/GenBank/DDBJ whole genome shotgun (WGS) entry which is preliminary data.</text>
</comment>
<keyword evidence="4" id="KW-1185">Reference proteome</keyword>
<evidence type="ECO:0000313" key="3">
    <source>
        <dbReference type="EMBL" id="CCA67287.1"/>
    </source>
</evidence>
<dbReference type="OrthoDB" id="10289698at2759"/>
<feature type="compositionally biased region" description="Polar residues" evidence="1">
    <location>
        <begin position="93"/>
        <end position="107"/>
    </location>
</feature>
<sequence>MRPRTKRAGRRNASPVLHLATTEPHLEDQLASSDWMQNRLLLAFSVVVFVLAVFTMSHNVADNTQQPEQDQGAEGLLYGPDGPRPVQHDQRTDNQQAKTERQPTNVEQPHRGRFPPPTKEQLRLAAHKGSGGGARLPVMPPATE</sequence>
<reference evidence="3 4" key="1">
    <citation type="journal article" date="2011" name="PLoS Pathog.">
        <title>Endophytic Life Strategies Decoded by Genome and Transcriptome Analyses of the Mutualistic Root Symbiont Piriformospora indica.</title>
        <authorList>
            <person name="Zuccaro A."/>
            <person name="Lahrmann U."/>
            <person name="Guldener U."/>
            <person name="Langen G."/>
            <person name="Pfiffi S."/>
            <person name="Biedenkopf D."/>
            <person name="Wong P."/>
            <person name="Samans B."/>
            <person name="Grimm C."/>
            <person name="Basiewicz M."/>
            <person name="Murat C."/>
            <person name="Martin F."/>
            <person name="Kogel K.H."/>
        </authorList>
    </citation>
    <scope>NUCLEOTIDE SEQUENCE [LARGE SCALE GENOMIC DNA]</scope>
    <source>
        <strain evidence="3 4">DSM 11827</strain>
    </source>
</reference>
<dbReference type="EMBL" id="CAFZ01000012">
    <property type="protein sequence ID" value="CCA67287.1"/>
    <property type="molecule type" value="Genomic_DNA"/>
</dbReference>
<dbReference type="HOGENOM" id="CLU_1797201_0_0_1"/>
<feature type="transmembrane region" description="Helical" evidence="2">
    <location>
        <begin position="40"/>
        <end position="61"/>
    </location>
</feature>
<dbReference type="AlphaFoldDB" id="G4T7J4"/>
<organism evidence="3 4">
    <name type="scientific">Serendipita indica (strain DSM 11827)</name>
    <name type="common">Root endophyte fungus</name>
    <name type="synonym">Piriformospora indica</name>
    <dbReference type="NCBI Taxonomy" id="1109443"/>
    <lineage>
        <taxon>Eukaryota</taxon>
        <taxon>Fungi</taxon>
        <taxon>Dikarya</taxon>
        <taxon>Basidiomycota</taxon>
        <taxon>Agaricomycotina</taxon>
        <taxon>Agaricomycetes</taxon>
        <taxon>Sebacinales</taxon>
        <taxon>Serendipitaceae</taxon>
        <taxon>Serendipita</taxon>
    </lineage>
</organism>
<evidence type="ECO:0000256" key="1">
    <source>
        <dbReference type="SAM" id="MobiDB-lite"/>
    </source>
</evidence>
<accession>G4T7J4</accession>
<gene>
    <name evidence="3" type="ORF">PIIN_01120</name>
</gene>
<evidence type="ECO:0000256" key="2">
    <source>
        <dbReference type="SAM" id="Phobius"/>
    </source>
</evidence>
<dbReference type="Proteomes" id="UP000007148">
    <property type="component" value="Unassembled WGS sequence"/>
</dbReference>
<proteinExistence type="predicted"/>
<feature type="compositionally biased region" description="Polar residues" evidence="1">
    <location>
        <begin position="60"/>
        <end position="69"/>
    </location>
</feature>
<keyword evidence="2" id="KW-0812">Transmembrane</keyword>
<evidence type="ECO:0000313" key="4">
    <source>
        <dbReference type="Proteomes" id="UP000007148"/>
    </source>
</evidence>
<keyword evidence="2" id="KW-0472">Membrane</keyword>
<keyword evidence="2" id="KW-1133">Transmembrane helix</keyword>
<dbReference type="InParanoid" id="G4T7J4"/>